<dbReference type="InterPro" id="IPR051393">
    <property type="entry name" value="ABC_transporter_permease"/>
</dbReference>
<dbReference type="CDD" id="cd06261">
    <property type="entry name" value="TM_PBP2"/>
    <property type="match status" value="1"/>
</dbReference>
<name>A0A6N2T387_9FIRM</name>
<reference evidence="9" key="1">
    <citation type="submission" date="2019-11" db="EMBL/GenBank/DDBJ databases">
        <authorList>
            <person name="Feng L."/>
        </authorList>
    </citation>
    <scope>NUCLEOTIDE SEQUENCE</scope>
    <source>
        <strain evidence="9">BgluceraseaLFYP119</strain>
    </source>
</reference>
<comment type="subcellular location">
    <subcellularLocation>
        <location evidence="1 7">Cell membrane</location>
        <topology evidence="1 7">Multi-pass membrane protein</topology>
    </subcellularLocation>
</comment>
<feature type="domain" description="ABC transmembrane type-1" evidence="8">
    <location>
        <begin position="77"/>
        <end position="291"/>
    </location>
</feature>
<evidence type="ECO:0000256" key="6">
    <source>
        <dbReference type="ARBA" id="ARBA00023136"/>
    </source>
</evidence>
<evidence type="ECO:0000256" key="3">
    <source>
        <dbReference type="ARBA" id="ARBA00022475"/>
    </source>
</evidence>
<comment type="similarity">
    <text evidence="7">Belongs to the binding-protein-dependent transport system permease family.</text>
</comment>
<feature type="transmembrane region" description="Helical" evidence="7">
    <location>
        <begin position="210"/>
        <end position="232"/>
    </location>
</feature>
<accession>A0A6N2T387</accession>
<evidence type="ECO:0000256" key="5">
    <source>
        <dbReference type="ARBA" id="ARBA00022989"/>
    </source>
</evidence>
<dbReference type="Pfam" id="PF00528">
    <property type="entry name" value="BPD_transp_1"/>
    <property type="match status" value="1"/>
</dbReference>
<feature type="transmembrane region" description="Helical" evidence="7">
    <location>
        <begin position="81"/>
        <end position="102"/>
    </location>
</feature>
<dbReference type="PROSITE" id="PS50928">
    <property type="entry name" value="ABC_TM1"/>
    <property type="match status" value="1"/>
</dbReference>
<keyword evidence="2 7" id="KW-0813">Transport</keyword>
<evidence type="ECO:0000256" key="7">
    <source>
        <dbReference type="RuleBase" id="RU363032"/>
    </source>
</evidence>
<gene>
    <name evidence="9" type="primary">lacF_1</name>
    <name evidence="9" type="ORF">BGLFYP119_01378</name>
</gene>
<feature type="transmembrane region" description="Helical" evidence="7">
    <location>
        <begin position="169"/>
        <end position="189"/>
    </location>
</feature>
<feature type="transmembrane region" description="Helical" evidence="7">
    <location>
        <begin position="114"/>
        <end position="134"/>
    </location>
</feature>
<evidence type="ECO:0000313" key="9">
    <source>
        <dbReference type="EMBL" id="VYS98911.1"/>
    </source>
</evidence>
<dbReference type="InterPro" id="IPR000515">
    <property type="entry name" value="MetI-like"/>
</dbReference>
<dbReference type="RefSeq" id="WP_156353703.1">
    <property type="nucleotide sequence ID" value="NZ_CACRST010000011.1"/>
</dbReference>
<dbReference type="PANTHER" id="PTHR30193">
    <property type="entry name" value="ABC TRANSPORTER PERMEASE PROTEIN"/>
    <property type="match status" value="1"/>
</dbReference>
<evidence type="ECO:0000259" key="8">
    <source>
        <dbReference type="PROSITE" id="PS50928"/>
    </source>
</evidence>
<keyword evidence="3" id="KW-1003">Cell membrane</keyword>
<evidence type="ECO:0000256" key="1">
    <source>
        <dbReference type="ARBA" id="ARBA00004651"/>
    </source>
</evidence>
<keyword evidence="6 7" id="KW-0472">Membrane</keyword>
<dbReference type="InterPro" id="IPR035906">
    <property type="entry name" value="MetI-like_sf"/>
</dbReference>
<protein>
    <submittedName>
        <fullName evidence="9">Lactose transport system permease protein LacF</fullName>
    </submittedName>
</protein>
<dbReference type="EMBL" id="CACRST010000011">
    <property type="protein sequence ID" value="VYS98911.1"/>
    <property type="molecule type" value="Genomic_DNA"/>
</dbReference>
<evidence type="ECO:0000256" key="2">
    <source>
        <dbReference type="ARBA" id="ARBA00022448"/>
    </source>
</evidence>
<dbReference type="AlphaFoldDB" id="A0A6N2T387"/>
<sequence>MAKTKKLSGRKRDEQLTAYAFVAPAVILLIAFLVVPMIYTVYFSGFKYQIMRPDAMKFIGLENYQKLFSDKNFWIALKNTIYFTVLVVPFQCALALGLALLVSKKFRGVSIFRTMYFSPQLTSMVVISVLWTVLYNANPNTGLINSILTSLGMDSIKFLSDADTAMNSIIFMSAWQGAGYQMMIFLAGLQGIPKDQYEAASVDGANKFKQFLYITLPGLKGTIKYVIMITMIQAMKLFTQPYIMTQGGPKNSTKTLVYYIYTQGFQKGNFGYACSIAAVFFVIVVTMSMAMKKVTSATD</sequence>
<dbReference type="PANTHER" id="PTHR30193:SF37">
    <property type="entry name" value="INNER MEMBRANE ABC TRANSPORTER PERMEASE PROTEIN YCJO"/>
    <property type="match status" value="1"/>
</dbReference>
<feature type="transmembrane region" description="Helical" evidence="7">
    <location>
        <begin position="270"/>
        <end position="291"/>
    </location>
</feature>
<dbReference type="GO" id="GO:0005886">
    <property type="term" value="C:plasma membrane"/>
    <property type="evidence" value="ECO:0007669"/>
    <property type="project" value="UniProtKB-SubCell"/>
</dbReference>
<keyword evidence="5 7" id="KW-1133">Transmembrane helix</keyword>
<proteinExistence type="inferred from homology"/>
<dbReference type="GO" id="GO:0055085">
    <property type="term" value="P:transmembrane transport"/>
    <property type="evidence" value="ECO:0007669"/>
    <property type="project" value="InterPro"/>
</dbReference>
<feature type="transmembrane region" description="Helical" evidence="7">
    <location>
        <begin position="21"/>
        <end position="42"/>
    </location>
</feature>
<dbReference type="SUPFAM" id="SSF161098">
    <property type="entry name" value="MetI-like"/>
    <property type="match status" value="1"/>
</dbReference>
<keyword evidence="4 7" id="KW-0812">Transmembrane</keyword>
<organism evidence="9">
    <name type="scientific">Blautia glucerasea</name>
    <dbReference type="NCBI Taxonomy" id="536633"/>
    <lineage>
        <taxon>Bacteria</taxon>
        <taxon>Bacillati</taxon>
        <taxon>Bacillota</taxon>
        <taxon>Clostridia</taxon>
        <taxon>Lachnospirales</taxon>
        <taxon>Lachnospiraceae</taxon>
        <taxon>Blautia</taxon>
    </lineage>
</organism>
<dbReference type="Gene3D" id="1.10.3720.10">
    <property type="entry name" value="MetI-like"/>
    <property type="match status" value="1"/>
</dbReference>
<evidence type="ECO:0000256" key="4">
    <source>
        <dbReference type="ARBA" id="ARBA00022692"/>
    </source>
</evidence>